<gene>
    <name evidence="7" type="ORF">E8E12_009751</name>
</gene>
<accession>A0A9P4WUZ2</accession>
<feature type="compositionally biased region" description="Basic and acidic residues" evidence="5">
    <location>
        <begin position="160"/>
        <end position="175"/>
    </location>
</feature>
<dbReference type="GO" id="GO:0016740">
    <property type="term" value="F:transferase activity"/>
    <property type="evidence" value="ECO:0007669"/>
    <property type="project" value="UniProtKB-KW"/>
</dbReference>
<organism evidence="7 8">
    <name type="scientific">Didymella heteroderae</name>
    <dbReference type="NCBI Taxonomy" id="1769908"/>
    <lineage>
        <taxon>Eukaryota</taxon>
        <taxon>Fungi</taxon>
        <taxon>Dikarya</taxon>
        <taxon>Ascomycota</taxon>
        <taxon>Pezizomycotina</taxon>
        <taxon>Dothideomycetes</taxon>
        <taxon>Pleosporomycetidae</taxon>
        <taxon>Pleosporales</taxon>
        <taxon>Pleosporineae</taxon>
        <taxon>Didymellaceae</taxon>
        <taxon>Didymella</taxon>
    </lineage>
</organism>
<feature type="compositionally biased region" description="Basic and acidic residues" evidence="5">
    <location>
        <begin position="277"/>
        <end position="286"/>
    </location>
</feature>
<keyword evidence="8" id="KW-1185">Reference proteome</keyword>
<evidence type="ECO:0000313" key="8">
    <source>
        <dbReference type="Proteomes" id="UP000758155"/>
    </source>
</evidence>
<evidence type="ECO:0000256" key="4">
    <source>
        <dbReference type="ARBA" id="ARBA00022840"/>
    </source>
</evidence>
<evidence type="ECO:0000256" key="5">
    <source>
        <dbReference type="SAM" id="MobiDB-lite"/>
    </source>
</evidence>
<sequence>MAGRRFVDAAKLFQASKSIASKHITLRSQQFEAYQKTSTLAKAVKSQTDRVTLTAAAAIALYQRSNEAAPSYTKAASERETPASTQHVDIPRKETVERKVPEHDIREGLKQDHHYDRSGQTTAAQPPPEQELDVEQAKAPRRPLPDGTVPPAGVTLGQEKGQDTFSERPVAEAPKDPLANEQTTQARQEDEGIKPVESTESTIPLPGQPRGTFSNATEPIPAHANDLQPSTKSSKIQSLLEGHDRDVFYTRSVESQSESSAQPRSQIPKETANKQGSDSHVEEGHLNQDVFYATPKPGQQQEPVQAAPPLDEDIPEGVNTDVFHSRRVARMLGQDRYSRKEHLGSTISRGTGRHPLDDRPIAQTDHSAKTQSSQPPQSPAPVQATESAQPSTTEQEMQDLASKLAKDAEEQAAAAPEIPTEIGAESEKPAYALRESRVPSSRFGRLWQYAGLGTSMALGAVGESLRRVTGTAAATGGSLMLSPGNLKILVAKLSRMRGAALKLGQMISFQDSKMLPPQIQEVLQRVQDSADYMPAWQRDKVLTSNLGSEWRDLFESFEDVPMAAASIGQVHKAVLKSTGQPVAVKVQYPGVANSIDSDLNNLSILLTASRILPRGLFLDKTIANARTELGWECDYTREAECQKRFRDLVADDTSVFTVPKVFPEASGPTVLTAEMMSGVGVAKLKNLNQEQRDWIGTQILRLCLREIVEFKFMQTDPNWTNFLFNAKDKKIELLDFGASRDYPDEFVEPYINVLIAASKEDRTSIRDLSLELGYLTGDESTAMLNAHTDSVLTLAEPFKASGPEIYDFRDQTITDRVRDLIPVMVRERLAPPPEETYSLHRKLSGAFLLCARLGSRVPCRELFEKAIATYHGKAKMKQ</sequence>
<dbReference type="InterPro" id="IPR034646">
    <property type="entry name" value="ADCK3_dom"/>
</dbReference>
<dbReference type="SUPFAM" id="SSF56112">
    <property type="entry name" value="Protein kinase-like (PK-like)"/>
    <property type="match status" value="1"/>
</dbReference>
<evidence type="ECO:0000256" key="3">
    <source>
        <dbReference type="ARBA" id="ARBA00022741"/>
    </source>
</evidence>
<dbReference type="InterPro" id="IPR004147">
    <property type="entry name" value="ABC1_dom"/>
</dbReference>
<feature type="compositionally biased region" description="Basic and acidic residues" evidence="5">
    <location>
        <begin position="89"/>
        <end position="117"/>
    </location>
</feature>
<keyword evidence="3" id="KW-0547">Nucleotide-binding</keyword>
<feature type="compositionally biased region" description="Low complexity" evidence="5">
    <location>
        <begin position="369"/>
        <end position="384"/>
    </location>
</feature>
<dbReference type="EMBL" id="SWKV01000017">
    <property type="protein sequence ID" value="KAF3042220.1"/>
    <property type="molecule type" value="Genomic_DNA"/>
</dbReference>
<feature type="domain" description="ABC1 atypical kinase-like" evidence="6">
    <location>
        <begin position="525"/>
        <end position="767"/>
    </location>
</feature>
<dbReference type="OrthoDB" id="201153at2759"/>
<evidence type="ECO:0000256" key="2">
    <source>
        <dbReference type="ARBA" id="ARBA00022679"/>
    </source>
</evidence>
<feature type="compositionally biased region" description="Polar residues" evidence="5">
    <location>
        <begin position="385"/>
        <end position="395"/>
    </location>
</feature>
<dbReference type="InterPro" id="IPR051409">
    <property type="entry name" value="Atypical_kinase_ADCK"/>
</dbReference>
<reference evidence="7" key="1">
    <citation type="submission" date="2019-04" db="EMBL/GenBank/DDBJ databases">
        <title>Sequencing of skin fungus with MAO and IRED activity.</title>
        <authorList>
            <person name="Marsaioli A.J."/>
            <person name="Bonatto J.M.C."/>
            <person name="Reis Junior O."/>
        </authorList>
    </citation>
    <scope>NUCLEOTIDE SEQUENCE</scope>
    <source>
        <strain evidence="7">28M1</strain>
    </source>
</reference>
<dbReference type="AlphaFoldDB" id="A0A9P4WUZ2"/>
<keyword evidence="2" id="KW-0808">Transferase</keyword>
<name>A0A9P4WUZ2_9PLEO</name>
<keyword evidence="4" id="KW-0067">ATP-binding</keyword>
<dbReference type="InterPro" id="IPR011009">
    <property type="entry name" value="Kinase-like_dom_sf"/>
</dbReference>
<protein>
    <recommendedName>
        <fullName evidence="6">ABC1 atypical kinase-like domain-containing protein</fullName>
    </recommendedName>
</protein>
<feature type="region of interest" description="Disordered" evidence="5">
    <location>
        <begin position="71"/>
        <end position="427"/>
    </location>
</feature>
<dbReference type="PANTHER" id="PTHR43851:SF3">
    <property type="entry name" value="COENZYME Q8"/>
    <property type="match status" value="1"/>
</dbReference>
<comment type="caution">
    <text evidence="7">The sequence shown here is derived from an EMBL/GenBank/DDBJ whole genome shotgun (WGS) entry which is preliminary data.</text>
</comment>
<feature type="compositionally biased region" description="Polar residues" evidence="5">
    <location>
        <begin position="252"/>
        <end position="265"/>
    </location>
</feature>
<feature type="compositionally biased region" description="Low complexity" evidence="5">
    <location>
        <begin position="411"/>
        <end position="423"/>
    </location>
</feature>
<dbReference type="CDD" id="cd13970">
    <property type="entry name" value="ABC1_ADCK3"/>
    <property type="match status" value="1"/>
</dbReference>
<comment type="similarity">
    <text evidence="1">Belongs to the protein kinase superfamily. ADCK protein kinase family.</text>
</comment>
<dbReference type="GO" id="GO:0005524">
    <property type="term" value="F:ATP binding"/>
    <property type="evidence" value="ECO:0007669"/>
    <property type="project" value="UniProtKB-KW"/>
</dbReference>
<evidence type="ECO:0000256" key="1">
    <source>
        <dbReference type="ARBA" id="ARBA00009670"/>
    </source>
</evidence>
<dbReference type="Proteomes" id="UP000758155">
    <property type="component" value="Unassembled WGS sequence"/>
</dbReference>
<proteinExistence type="inferred from homology"/>
<evidence type="ECO:0000259" key="6">
    <source>
        <dbReference type="Pfam" id="PF03109"/>
    </source>
</evidence>
<feature type="compositionally biased region" description="Polar residues" evidence="5">
    <location>
        <begin position="227"/>
        <end position="237"/>
    </location>
</feature>
<dbReference type="PANTHER" id="PTHR43851">
    <property type="match status" value="1"/>
</dbReference>
<evidence type="ECO:0000313" key="7">
    <source>
        <dbReference type="EMBL" id="KAF3042220.1"/>
    </source>
</evidence>
<dbReference type="Pfam" id="PF03109">
    <property type="entry name" value="ABC1"/>
    <property type="match status" value="1"/>
</dbReference>
<dbReference type="GO" id="GO:0006744">
    <property type="term" value="P:ubiquinone biosynthetic process"/>
    <property type="evidence" value="ECO:0007669"/>
    <property type="project" value="TreeGrafter"/>
</dbReference>